<keyword evidence="2" id="KW-0812">Transmembrane</keyword>
<dbReference type="GO" id="GO:0016020">
    <property type="term" value="C:membrane"/>
    <property type="evidence" value="ECO:0007669"/>
    <property type="project" value="UniProtKB-SubCell"/>
</dbReference>
<evidence type="ECO:0000256" key="4">
    <source>
        <dbReference type="ARBA" id="ARBA00023136"/>
    </source>
</evidence>
<proteinExistence type="predicted"/>
<feature type="domain" description="EXS" evidence="5">
    <location>
        <begin position="6"/>
        <end position="118"/>
    </location>
</feature>
<evidence type="ECO:0000256" key="3">
    <source>
        <dbReference type="ARBA" id="ARBA00022989"/>
    </source>
</evidence>
<reference evidence="6" key="1">
    <citation type="submission" date="2015-07" db="EMBL/GenBank/DDBJ databases">
        <title>Adaptation to a free-living lifestyle via gene acquisitions in the diplomonad Trepomonas sp. PC1.</title>
        <authorList>
            <person name="Xu F."/>
            <person name="Jerlstrom-Hultqvist J."/>
            <person name="Kolisko M."/>
            <person name="Simpson A.G.B."/>
            <person name="Roger A.J."/>
            <person name="Svard S.G."/>
            <person name="Andersson J.O."/>
        </authorList>
    </citation>
    <scope>NUCLEOTIDE SEQUENCE</scope>
    <source>
        <strain evidence="6">PC1</strain>
    </source>
</reference>
<name>A0A146K7D4_9EUKA</name>
<evidence type="ECO:0000313" key="6">
    <source>
        <dbReference type="EMBL" id="JAP91419.1"/>
    </source>
</evidence>
<feature type="non-terminal residue" evidence="6">
    <location>
        <position position="118"/>
    </location>
</feature>
<evidence type="ECO:0000256" key="1">
    <source>
        <dbReference type="ARBA" id="ARBA00004141"/>
    </source>
</evidence>
<accession>A0A146K7D4</accession>
<dbReference type="AlphaFoldDB" id="A0A146K7D4"/>
<dbReference type="Pfam" id="PF03124">
    <property type="entry name" value="EXS"/>
    <property type="match status" value="1"/>
</dbReference>
<dbReference type="EMBL" id="GDID01005187">
    <property type="protein sequence ID" value="JAP91419.1"/>
    <property type="molecule type" value="Transcribed_RNA"/>
</dbReference>
<keyword evidence="3" id="KW-1133">Transmembrane helix</keyword>
<feature type="non-terminal residue" evidence="6">
    <location>
        <position position="1"/>
    </location>
</feature>
<organism evidence="6">
    <name type="scientific">Trepomonas sp. PC1</name>
    <dbReference type="NCBI Taxonomy" id="1076344"/>
    <lineage>
        <taxon>Eukaryota</taxon>
        <taxon>Metamonada</taxon>
        <taxon>Diplomonadida</taxon>
        <taxon>Hexamitidae</taxon>
        <taxon>Hexamitinae</taxon>
        <taxon>Trepomonas</taxon>
    </lineage>
</organism>
<evidence type="ECO:0000256" key="2">
    <source>
        <dbReference type="ARBA" id="ARBA00022692"/>
    </source>
</evidence>
<comment type="subcellular location">
    <subcellularLocation>
        <location evidence="1">Membrane</location>
        <topology evidence="1">Multi-pass membrane protein</topology>
    </subcellularLocation>
</comment>
<evidence type="ECO:0000259" key="5">
    <source>
        <dbReference type="Pfam" id="PF03124"/>
    </source>
</evidence>
<keyword evidence="4" id="KW-0472">Membrane</keyword>
<protein>
    <submittedName>
        <fullName evidence="6">EXS family protein</fullName>
    </submittedName>
</protein>
<gene>
    <name evidence="6" type="ORF">TPC1_16980</name>
</gene>
<sequence length="118" mass="14110">FTPWKQKVEFPFFFFCNMLNSAKNTFKDIFLIIGCDQIPDYVLVLFQNTFNILRAQQCYKRFRENNIFYNQGWNMIKYIIAILPSMNGISAVAENKTAYYFFIACYVVDTVIKLYWDV</sequence>
<dbReference type="InterPro" id="IPR004342">
    <property type="entry name" value="EXS_C"/>
</dbReference>